<dbReference type="Proteomes" id="UP000037442">
    <property type="component" value="Unassembled WGS sequence"/>
</dbReference>
<name>A0A0L7N9N4_COMTE</name>
<gene>
    <name evidence="1" type="ORF">GL58_19770</name>
</gene>
<comment type="caution">
    <text evidence="1">The sequence shown here is derived from an EMBL/GenBank/DDBJ whole genome shotgun (WGS) entry which is preliminary data.</text>
</comment>
<dbReference type="PATRIC" id="fig|285.49.peg.4095"/>
<accession>A0A0L7N9N4</accession>
<evidence type="ECO:0008006" key="3">
    <source>
        <dbReference type="Google" id="ProtNLM"/>
    </source>
</evidence>
<organism evidence="1 2">
    <name type="scientific">Comamonas testosteroni</name>
    <name type="common">Pseudomonas testosteroni</name>
    <dbReference type="NCBI Taxonomy" id="285"/>
    <lineage>
        <taxon>Bacteria</taxon>
        <taxon>Pseudomonadati</taxon>
        <taxon>Pseudomonadota</taxon>
        <taxon>Betaproteobacteria</taxon>
        <taxon>Burkholderiales</taxon>
        <taxon>Comamonadaceae</taxon>
        <taxon>Comamonas</taxon>
    </lineage>
</organism>
<dbReference type="AlphaFoldDB" id="A0A0L7N9N4"/>
<sequence length="706" mass="80461">MAKILANPLGDIRAEADHSMLVRAFYETPDYLSLLDSDDKVIVVGRRGTGKSALTYRLQRQWNNQKTSALVLVAPEEHHTLALAPLVAKAGSKFLNVRAASRLLWRYGLMLEVAQQLSVRFKIREAVASNIVLSEHLLSWGRQDQPFFDKLRHLFKRLIPANTPQDEIIATLADALDVSGVERALKAVMTNGIKAQVLIDRLDEGFDPDSSNVAFIDGALTAAIDISTAFKGIIKPLVFLRDNIFRAVAHYDQDFTRNIEGQTLRLHWDVNNLFYLVCNRLRAAFQDETQNNKRLWNRYVAHELQGDDGFRQCLRFTLYRPRDILILLNSAFENASKRDLSAAQPTICLMDLEKSAKTISENRLDDLYKEYKHIFPMIEQSISMFANRNPEVLMTEACELLQEAAIHGAKSIEATMELAILSQPEDLVRALYGVGFFGVFDTATGSYVFSHDGRRPDTDFEPNHKLLVHPCYWMALSLTKNSLNPEEAADINDEYEIKVSSVTPELRNSRLGRLISELRNISEGQTGSSDFEQWCVEALKICFAGRLNNIALHANKDSVNRRDIIGTNLAQTTFWKRVEKDYNARQIVFEVKNYQNPKIEDYRQVLSYLSGPYGNIAFLVCRDWAINLEKDKELAWIRSIYQDHKKVIVKLSAKFLADIMSKLRNPQKHDSGDIALSSLLDTYERLYFGQQSGKAKQHKPRINNRK</sequence>
<dbReference type="RefSeq" id="WP_155500033.1">
    <property type="nucleotide sequence ID" value="NZ_JNVD01000004.1"/>
</dbReference>
<dbReference type="EMBL" id="JNVD01000004">
    <property type="protein sequence ID" value="KOC30588.1"/>
    <property type="molecule type" value="Genomic_DNA"/>
</dbReference>
<evidence type="ECO:0000313" key="2">
    <source>
        <dbReference type="Proteomes" id="UP000037442"/>
    </source>
</evidence>
<proteinExistence type="predicted"/>
<evidence type="ECO:0000313" key="1">
    <source>
        <dbReference type="EMBL" id="KOC30588.1"/>
    </source>
</evidence>
<dbReference type="InterPro" id="IPR059206">
    <property type="entry name" value="Sll1717-like"/>
</dbReference>
<protein>
    <recommendedName>
        <fullName evidence="3">HypX</fullName>
    </recommendedName>
</protein>
<reference evidence="2" key="1">
    <citation type="submission" date="2014-06" db="EMBL/GenBank/DDBJ databases">
        <title>Draft genome sequence of C. testosteroni WDL7.</title>
        <authorList>
            <person name="Wu Y."/>
            <person name="Seshan H."/>
            <person name="Arumugam K."/>
        </authorList>
    </citation>
    <scope>NUCLEOTIDE SEQUENCE [LARGE SCALE GENOMIC DNA]</scope>
    <source>
        <strain evidence="2">WDL7</strain>
    </source>
</reference>
<dbReference type="NCBIfam" id="NF047389">
    <property type="entry name" value="ATPase_Sll1717"/>
    <property type="match status" value="1"/>
</dbReference>